<dbReference type="AlphaFoldDB" id="A0A1E3NJ67"/>
<organism evidence="1 2">
    <name type="scientific">Pichia membranifaciens NRRL Y-2026</name>
    <dbReference type="NCBI Taxonomy" id="763406"/>
    <lineage>
        <taxon>Eukaryota</taxon>
        <taxon>Fungi</taxon>
        <taxon>Dikarya</taxon>
        <taxon>Ascomycota</taxon>
        <taxon>Saccharomycotina</taxon>
        <taxon>Pichiomycetes</taxon>
        <taxon>Pichiales</taxon>
        <taxon>Pichiaceae</taxon>
        <taxon>Pichia</taxon>
    </lineage>
</organism>
<proteinExistence type="predicted"/>
<accession>A0A1E3NJ67</accession>
<dbReference type="EMBL" id="KV454003">
    <property type="protein sequence ID" value="ODQ46185.1"/>
    <property type="molecule type" value="Genomic_DNA"/>
</dbReference>
<evidence type="ECO:0000313" key="1">
    <source>
        <dbReference type="EMBL" id="ODQ46185.1"/>
    </source>
</evidence>
<gene>
    <name evidence="1" type="ORF">PICMEDRAFT_72275</name>
</gene>
<name>A0A1E3NJ67_9ASCO</name>
<dbReference type="Proteomes" id="UP000094455">
    <property type="component" value="Unassembled WGS sequence"/>
</dbReference>
<dbReference type="GeneID" id="30180829"/>
<evidence type="ECO:0000313" key="2">
    <source>
        <dbReference type="Proteomes" id="UP000094455"/>
    </source>
</evidence>
<sequence length="138" mass="15684">MSSELFDKPLIILEDDTELELAEGCAKAQNIMEFLVYFTRNDLSPSDAYPISTPLHWRGRINKLDVNNQEASGHTNYTLQGQSCYQALEELLGKYLKNYNHGKAVVFFNDKSRLRADTLKFQNCLVIDGDMDTAKSGR</sequence>
<protein>
    <submittedName>
        <fullName evidence="1">Uncharacterized protein</fullName>
    </submittedName>
</protein>
<keyword evidence="2" id="KW-1185">Reference proteome</keyword>
<dbReference type="RefSeq" id="XP_019017298.1">
    <property type="nucleotide sequence ID" value="XM_019164142.1"/>
</dbReference>
<reference evidence="1 2" key="1">
    <citation type="journal article" date="2016" name="Proc. Natl. Acad. Sci. U.S.A.">
        <title>Comparative genomics of biotechnologically important yeasts.</title>
        <authorList>
            <person name="Riley R."/>
            <person name="Haridas S."/>
            <person name="Wolfe K.H."/>
            <person name="Lopes M.R."/>
            <person name="Hittinger C.T."/>
            <person name="Goeker M."/>
            <person name="Salamov A.A."/>
            <person name="Wisecaver J.H."/>
            <person name="Long T.M."/>
            <person name="Calvey C.H."/>
            <person name="Aerts A.L."/>
            <person name="Barry K.W."/>
            <person name="Choi C."/>
            <person name="Clum A."/>
            <person name="Coughlan A.Y."/>
            <person name="Deshpande S."/>
            <person name="Douglass A.P."/>
            <person name="Hanson S.J."/>
            <person name="Klenk H.-P."/>
            <person name="LaButti K.M."/>
            <person name="Lapidus A."/>
            <person name="Lindquist E.A."/>
            <person name="Lipzen A.M."/>
            <person name="Meier-Kolthoff J.P."/>
            <person name="Ohm R.A."/>
            <person name="Otillar R.P."/>
            <person name="Pangilinan J.L."/>
            <person name="Peng Y."/>
            <person name="Rokas A."/>
            <person name="Rosa C.A."/>
            <person name="Scheuner C."/>
            <person name="Sibirny A.A."/>
            <person name="Slot J.C."/>
            <person name="Stielow J.B."/>
            <person name="Sun H."/>
            <person name="Kurtzman C.P."/>
            <person name="Blackwell M."/>
            <person name="Grigoriev I.V."/>
            <person name="Jeffries T.W."/>
        </authorList>
    </citation>
    <scope>NUCLEOTIDE SEQUENCE [LARGE SCALE GENOMIC DNA]</scope>
    <source>
        <strain evidence="1 2">NRRL Y-2026</strain>
    </source>
</reference>